<comment type="caution">
    <text evidence="7">The sequence shown here is derived from an EMBL/GenBank/DDBJ whole genome shotgun (WGS) entry which is preliminary data.</text>
</comment>
<comment type="similarity">
    <text evidence="2">Belongs to the RmuC family.</text>
</comment>
<keyword evidence="3 5" id="KW-0175">Coiled coil</keyword>
<evidence type="ECO:0000256" key="1">
    <source>
        <dbReference type="ARBA" id="ARBA00003416"/>
    </source>
</evidence>
<dbReference type="PANTHER" id="PTHR30563:SF0">
    <property type="entry name" value="DNA RECOMBINATION PROTEIN RMUC"/>
    <property type="match status" value="1"/>
</dbReference>
<dbReference type="EMBL" id="BAAABM010000053">
    <property type="protein sequence ID" value="GAA0360185.1"/>
    <property type="molecule type" value="Genomic_DNA"/>
</dbReference>
<evidence type="ECO:0000256" key="3">
    <source>
        <dbReference type="ARBA" id="ARBA00023054"/>
    </source>
</evidence>
<proteinExistence type="inferred from homology"/>
<feature type="coiled-coil region" evidence="5">
    <location>
        <begin position="26"/>
        <end position="196"/>
    </location>
</feature>
<dbReference type="PANTHER" id="PTHR30563">
    <property type="entry name" value="DNA RECOMBINATION PROTEIN RMUC"/>
    <property type="match status" value="1"/>
</dbReference>
<organism evidence="7 8">
    <name type="scientific">Actinoallomurus spadix</name>
    <dbReference type="NCBI Taxonomy" id="79912"/>
    <lineage>
        <taxon>Bacteria</taxon>
        <taxon>Bacillati</taxon>
        <taxon>Actinomycetota</taxon>
        <taxon>Actinomycetes</taxon>
        <taxon>Streptosporangiales</taxon>
        <taxon>Thermomonosporaceae</taxon>
        <taxon>Actinoallomurus</taxon>
    </lineage>
</organism>
<dbReference type="Pfam" id="PF02646">
    <property type="entry name" value="RmuC"/>
    <property type="match status" value="1"/>
</dbReference>
<evidence type="ECO:0000313" key="8">
    <source>
        <dbReference type="Proteomes" id="UP001501822"/>
    </source>
</evidence>
<accession>A0ABN0XBV1</accession>
<feature type="transmembrane region" description="Helical" evidence="6">
    <location>
        <begin position="6"/>
        <end position="25"/>
    </location>
</feature>
<name>A0ABN0XBV1_9ACTN</name>
<evidence type="ECO:0000313" key="7">
    <source>
        <dbReference type="EMBL" id="GAA0360185.1"/>
    </source>
</evidence>
<dbReference type="Proteomes" id="UP001501822">
    <property type="component" value="Unassembled WGS sequence"/>
</dbReference>
<keyword evidence="6" id="KW-0812">Transmembrane</keyword>
<evidence type="ECO:0000256" key="5">
    <source>
        <dbReference type="SAM" id="Coils"/>
    </source>
</evidence>
<sequence>MNTLTLMAVALLSGLTFGGLGYLIARTRLGAEHRRFEADLKVAEERYRQAGQQIEQLRAEHEEVKTRADRLEQLQTAQATERRALDERLGRLDTELAAVRERERGAHAEAERLRIGVTNKQNENEALVRDLRAREQEIAELRALDGRYRQEVAEYKKQLAGLEAQQQALREQAVALDAARKELDQSREDNNRLQAESFRALATEILEKSQDKLVTAADGKLSATSTAVRERLEQLDQYLRQFDQQRTSADTDLKHQITRLAEDYAEGRQQTRALVEALRKPQVRGAWGEMHLQRAAELAGMHEHCDFTTQVQVDGDEGRLRPDMVVHLAGGKHVVVDAKVSLAAFLAATEATDNAERERYWAEHAKQLRKHVDTLAGKEYFRKVAGSPEFVVMYLPGEALLQPAVEKDPQLLEYAVSKRVFIAGPTTLITMLRTIAFAWTQAALQDNMRQVYELGRELYERIGKLGEHLASLGASIDRSVTAYNRAVGSLESRVLVTARKFRALEIVEGALESPKPTEQAVRRLGAAELVASAEAAQTVRALPESTTDETTEIA</sequence>
<comment type="function">
    <text evidence="1">Involved in DNA recombination.</text>
</comment>
<keyword evidence="8" id="KW-1185">Reference proteome</keyword>
<evidence type="ECO:0000256" key="4">
    <source>
        <dbReference type="ARBA" id="ARBA00023172"/>
    </source>
</evidence>
<evidence type="ECO:0000256" key="6">
    <source>
        <dbReference type="SAM" id="Phobius"/>
    </source>
</evidence>
<keyword evidence="4" id="KW-0233">DNA recombination</keyword>
<dbReference type="RefSeq" id="WP_252803783.1">
    <property type="nucleotide sequence ID" value="NZ_BAAABM010000053.1"/>
</dbReference>
<keyword evidence="6" id="KW-1133">Transmembrane helix</keyword>
<protein>
    <recommendedName>
        <fullName evidence="9">DNA recombination protein RmuC</fullName>
    </recommendedName>
</protein>
<reference evidence="7 8" key="1">
    <citation type="journal article" date="2019" name="Int. J. Syst. Evol. Microbiol.">
        <title>The Global Catalogue of Microorganisms (GCM) 10K type strain sequencing project: providing services to taxonomists for standard genome sequencing and annotation.</title>
        <authorList>
            <consortium name="The Broad Institute Genomics Platform"/>
            <consortium name="The Broad Institute Genome Sequencing Center for Infectious Disease"/>
            <person name="Wu L."/>
            <person name="Ma J."/>
        </authorList>
    </citation>
    <scope>NUCLEOTIDE SEQUENCE [LARGE SCALE GENOMIC DNA]</scope>
    <source>
        <strain evidence="7 8">JCM 3146</strain>
    </source>
</reference>
<keyword evidence="6" id="KW-0472">Membrane</keyword>
<evidence type="ECO:0000256" key="2">
    <source>
        <dbReference type="ARBA" id="ARBA00009840"/>
    </source>
</evidence>
<evidence type="ECO:0008006" key="9">
    <source>
        <dbReference type="Google" id="ProtNLM"/>
    </source>
</evidence>
<dbReference type="InterPro" id="IPR003798">
    <property type="entry name" value="DNA_recombination_RmuC"/>
</dbReference>
<gene>
    <name evidence="7" type="ORF">GCM10010151_57540</name>
</gene>